<dbReference type="CDD" id="cd01820">
    <property type="entry name" value="PAF_acetylesterase_like"/>
    <property type="match status" value="1"/>
</dbReference>
<comment type="caution">
    <text evidence="3">The sequence shown here is derived from an EMBL/GenBank/DDBJ whole genome shotgun (WGS) entry which is preliminary data.</text>
</comment>
<gene>
    <name evidence="3" type="ORF">KP79_PYT22175</name>
</gene>
<dbReference type="STRING" id="6573.A0A210PT28"/>
<dbReference type="EMBL" id="NEDP02005520">
    <property type="protein sequence ID" value="OWF39606.1"/>
    <property type="molecule type" value="Genomic_DNA"/>
</dbReference>
<dbReference type="GO" id="GO:0016787">
    <property type="term" value="F:hydrolase activity"/>
    <property type="evidence" value="ECO:0007669"/>
    <property type="project" value="UniProtKB-KW"/>
</dbReference>
<dbReference type="Gene3D" id="3.40.50.1110">
    <property type="entry name" value="SGNH hydrolase"/>
    <property type="match status" value="1"/>
</dbReference>
<feature type="domain" description="SGNH hydrolase-type esterase" evidence="2">
    <location>
        <begin position="43"/>
        <end position="203"/>
    </location>
</feature>
<protein>
    <submittedName>
        <fullName evidence="3">Platelet-activating factor acetylhydrolase IB subunit gamma</fullName>
    </submittedName>
</protein>
<keyword evidence="3" id="KW-0378">Hydrolase</keyword>
<dbReference type="Proteomes" id="UP000242188">
    <property type="component" value="Unassembled WGS sequence"/>
</dbReference>
<dbReference type="Pfam" id="PF13472">
    <property type="entry name" value="Lipase_GDSL_2"/>
    <property type="match status" value="1"/>
</dbReference>
<evidence type="ECO:0000259" key="2">
    <source>
        <dbReference type="Pfam" id="PF13472"/>
    </source>
</evidence>
<dbReference type="InterPro" id="IPR013830">
    <property type="entry name" value="SGNH_hydro"/>
</dbReference>
<comment type="similarity">
    <text evidence="1">Belongs to the 'GDSL' lipolytic enzyme family. Platelet-activating factor acetylhydrolase IB beta/gamma subunits subfamily.</text>
</comment>
<dbReference type="OrthoDB" id="505607at2759"/>
<proteinExistence type="inferred from homology"/>
<accession>A0A210PT28</accession>
<dbReference type="PANTHER" id="PTHR11852">
    <property type="entry name" value="PLATELET-ACTIVATING FACTOR ACETYLHYDROLASE"/>
    <property type="match status" value="1"/>
</dbReference>
<dbReference type="SUPFAM" id="SSF52266">
    <property type="entry name" value="SGNH hydrolase"/>
    <property type="match status" value="1"/>
</dbReference>
<organism evidence="3 4">
    <name type="scientific">Mizuhopecten yessoensis</name>
    <name type="common">Japanese scallop</name>
    <name type="synonym">Patinopecten yessoensis</name>
    <dbReference type="NCBI Taxonomy" id="6573"/>
    <lineage>
        <taxon>Eukaryota</taxon>
        <taxon>Metazoa</taxon>
        <taxon>Spiralia</taxon>
        <taxon>Lophotrochozoa</taxon>
        <taxon>Mollusca</taxon>
        <taxon>Bivalvia</taxon>
        <taxon>Autobranchia</taxon>
        <taxon>Pteriomorphia</taxon>
        <taxon>Pectinida</taxon>
        <taxon>Pectinoidea</taxon>
        <taxon>Pectinidae</taxon>
        <taxon>Mizuhopecten</taxon>
    </lineage>
</organism>
<evidence type="ECO:0000256" key="1">
    <source>
        <dbReference type="ARBA" id="ARBA00038184"/>
    </source>
</evidence>
<name>A0A210PT28_MIZYE</name>
<dbReference type="AlphaFoldDB" id="A0A210PT28"/>
<evidence type="ECO:0000313" key="3">
    <source>
        <dbReference type="EMBL" id="OWF39606.1"/>
    </source>
</evidence>
<dbReference type="InterPro" id="IPR036514">
    <property type="entry name" value="SGNH_hydro_sf"/>
</dbReference>
<evidence type="ECO:0000313" key="4">
    <source>
        <dbReference type="Proteomes" id="UP000242188"/>
    </source>
</evidence>
<sequence>MAEMKNCADNPEPVEDIHGDGRWMSQHLRFIAEGKEREPDVLFIGDSIIQQMRFSKVWKMLLEPLHCLNFGIGGDQTQNVLWRVSNQELDNVSPDVIVLMVGTNNHGHNAEQIVDGIMAIAEVVRTKQPKAQLIIMGILPRGQNPNPLRIKNSKVNSLLEAKLRCRENATFFAVDDEVFVGSDGSISASDMYDYLHLTPEGYTKLCEPLLGVVEDLLQIFVKVENVSLDTDSMAGELASDTQ</sequence>
<keyword evidence="4" id="KW-1185">Reference proteome</keyword>
<dbReference type="PANTHER" id="PTHR11852:SF0">
    <property type="entry name" value="PLATELET-ACTIVATING FACTOR ACETYLHYDROLASE IB SUBUNIT BETA HOMOLOG"/>
    <property type="match status" value="1"/>
</dbReference>
<reference evidence="3 4" key="1">
    <citation type="journal article" date="2017" name="Nat. Ecol. Evol.">
        <title>Scallop genome provides insights into evolution of bilaterian karyotype and development.</title>
        <authorList>
            <person name="Wang S."/>
            <person name="Zhang J."/>
            <person name="Jiao W."/>
            <person name="Li J."/>
            <person name="Xun X."/>
            <person name="Sun Y."/>
            <person name="Guo X."/>
            <person name="Huan P."/>
            <person name="Dong B."/>
            <person name="Zhang L."/>
            <person name="Hu X."/>
            <person name="Sun X."/>
            <person name="Wang J."/>
            <person name="Zhao C."/>
            <person name="Wang Y."/>
            <person name="Wang D."/>
            <person name="Huang X."/>
            <person name="Wang R."/>
            <person name="Lv J."/>
            <person name="Li Y."/>
            <person name="Zhang Z."/>
            <person name="Liu B."/>
            <person name="Lu W."/>
            <person name="Hui Y."/>
            <person name="Liang J."/>
            <person name="Zhou Z."/>
            <person name="Hou R."/>
            <person name="Li X."/>
            <person name="Liu Y."/>
            <person name="Li H."/>
            <person name="Ning X."/>
            <person name="Lin Y."/>
            <person name="Zhao L."/>
            <person name="Xing Q."/>
            <person name="Dou J."/>
            <person name="Li Y."/>
            <person name="Mao J."/>
            <person name="Guo H."/>
            <person name="Dou H."/>
            <person name="Li T."/>
            <person name="Mu C."/>
            <person name="Jiang W."/>
            <person name="Fu Q."/>
            <person name="Fu X."/>
            <person name="Miao Y."/>
            <person name="Liu J."/>
            <person name="Yu Q."/>
            <person name="Li R."/>
            <person name="Liao H."/>
            <person name="Li X."/>
            <person name="Kong Y."/>
            <person name="Jiang Z."/>
            <person name="Chourrout D."/>
            <person name="Li R."/>
            <person name="Bao Z."/>
        </authorList>
    </citation>
    <scope>NUCLEOTIDE SEQUENCE [LARGE SCALE GENOMIC DNA]</scope>
    <source>
        <strain evidence="3 4">PY_sf001</strain>
    </source>
</reference>